<accession>A0A1M7CZQ0</accession>
<keyword evidence="1" id="KW-0732">Signal</keyword>
<feature type="chain" id="PRO_5012568039" evidence="1">
    <location>
        <begin position="20"/>
        <end position="477"/>
    </location>
</feature>
<evidence type="ECO:0000313" key="4">
    <source>
        <dbReference type="EMBL" id="SHL72722.1"/>
    </source>
</evidence>
<reference evidence="5" key="3">
    <citation type="submission" date="2016-11" db="EMBL/GenBank/DDBJ databases">
        <authorList>
            <person name="Varghese N."/>
            <person name="Submissions S."/>
        </authorList>
    </citation>
    <scope>NUCLEOTIDE SEQUENCE [LARGE SCALE GENOMIC DNA]</scope>
    <source>
        <strain evidence="5">DSM 27989</strain>
    </source>
</reference>
<name>A0A1M7CZQ0_9FLAO</name>
<feature type="signal peptide" evidence="1">
    <location>
        <begin position="1"/>
        <end position="19"/>
    </location>
</feature>
<organism evidence="4 5">
    <name type="scientific">Chishuiella changwenlii</name>
    <dbReference type="NCBI Taxonomy" id="1434701"/>
    <lineage>
        <taxon>Bacteria</taxon>
        <taxon>Pseudomonadati</taxon>
        <taxon>Bacteroidota</taxon>
        <taxon>Flavobacteriia</taxon>
        <taxon>Flavobacteriales</taxon>
        <taxon>Weeksellaceae</taxon>
        <taxon>Chishuiella</taxon>
    </lineage>
</organism>
<dbReference type="AlphaFoldDB" id="A0A1M7CZQ0"/>
<keyword evidence="6" id="KW-1185">Reference proteome</keyword>
<dbReference type="OrthoDB" id="2327485at2"/>
<dbReference type="Gene3D" id="3.90.226.10">
    <property type="entry name" value="2-enoyl-CoA Hydratase, Chain A, domain 1"/>
    <property type="match status" value="1"/>
</dbReference>
<evidence type="ECO:0000313" key="5">
    <source>
        <dbReference type="Proteomes" id="UP000184120"/>
    </source>
</evidence>
<proteinExistence type="predicted"/>
<evidence type="ECO:0000313" key="6">
    <source>
        <dbReference type="Proteomes" id="UP000650994"/>
    </source>
</evidence>
<reference evidence="3" key="5">
    <citation type="submission" date="2024-05" db="EMBL/GenBank/DDBJ databases">
        <authorList>
            <person name="Sun Q."/>
            <person name="Zhou Y."/>
        </authorList>
    </citation>
    <scope>NUCLEOTIDE SEQUENCE</scope>
    <source>
        <strain evidence="3">CGMCC 1.12707</strain>
    </source>
</reference>
<reference evidence="4" key="2">
    <citation type="submission" date="2016-11" db="EMBL/GenBank/DDBJ databases">
        <authorList>
            <person name="Jaros S."/>
            <person name="Januszkiewicz K."/>
            <person name="Wedrychowicz H."/>
        </authorList>
    </citation>
    <scope>NUCLEOTIDE SEQUENCE [LARGE SCALE GENOMIC DNA]</scope>
    <source>
        <strain evidence="4">DSM 27989</strain>
    </source>
</reference>
<feature type="domain" description="Tail specific protease" evidence="2">
    <location>
        <begin position="246"/>
        <end position="455"/>
    </location>
</feature>
<dbReference type="Pfam" id="PF03572">
    <property type="entry name" value="Peptidase_S41"/>
    <property type="match status" value="1"/>
</dbReference>
<protein>
    <submittedName>
        <fullName evidence="4">Peptidase family S41</fullName>
    </submittedName>
</protein>
<evidence type="ECO:0000313" key="3">
    <source>
        <dbReference type="EMBL" id="GGF10568.1"/>
    </source>
</evidence>
<reference evidence="3" key="1">
    <citation type="journal article" date="2014" name="Int. J. Syst. Evol. Microbiol.">
        <title>Complete genome of a new Firmicutes species belonging to the dominant human colonic microbiota ('Ruminococcus bicirculans') reveals two chromosomes and a selective capacity to utilize plant glucans.</title>
        <authorList>
            <consortium name="NISC Comparative Sequencing Program"/>
            <person name="Wegmann U."/>
            <person name="Louis P."/>
            <person name="Goesmann A."/>
            <person name="Henrissat B."/>
            <person name="Duncan S.H."/>
            <person name="Flint H.J."/>
        </authorList>
    </citation>
    <scope>NUCLEOTIDE SEQUENCE</scope>
    <source>
        <strain evidence="3">CGMCC 1.12707</strain>
    </source>
</reference>
<dbReference type="InterPro" id="IPR005151">
    <property type="entry name" value="Tail-specific_protease"/>
</dbReference>
<dbReference type="GO" id="GO:0008236">
    <property type="term" value="F:serine-type peptidase activity"/>
    <property type="evidence" value="ECO:0007669"/>
    <property type="project" value="InterPro"/>
</dbReference>
<dbReference type="EMBL" id="FRBH01000016">
    <property type="protein sequence ID" value="SHL72722.1"/>
    <property type="molecule type" value="Genomic_DNA"/>
</dbReference>
<evidence type="ECO:0000259" key="2">
    <source>
        <dbReference type="Pfam" id="PF03572"/>
    </source>
</evidence>
<dbReference type="Proteomes" id="UP000184120">
    <property type="component" value="Unassembled WGS sequence"/>
</dbReference>
<dbReference type="InterPro" id="IPR029045">
    <property type="entry name" value="ClpP/crotonase-like_dom_sf"/>
</dbReference>
<sequence length="477" mass="55210">MKLIVTTSLFIIGSLFLQAQNCDCKANFLWLKKTFEENDAGFAHILKNKGESVYLLHNLQTEKKVEKITDYDLCQQELTNWVYFFRKDHFRVITTQKGLQKQKELKTYSPLVEKSIQLKSFKSYLSSKKTDDIEGIWKTGKNTIAVKKIGNDFIGTVIEAASTSTFKVNEVVFKVNSDLSKGTYYLQNYKPVDTDAIHYFGQNLLQVGNSFFERTFPVYPYSEKTKEYLKLKTDNKPFGYKRDENTVYIHIPSFHQNKKDIDSIFQALNKEITSTPNLIIDVRDAQGGQDRNFLAITPYLYTNPVRSVLAEFYSTEKNNQFIKDAASDPDLDEDSKKFYDGMIKKLENNLGKYVNIFSEENVSILKKDRVFPYPKNVGIIIHENNFSTTEEFILTAKQSRKVKFFGRKTGGALDVSNMIETESPTGDFILSYCISRSFRIPENTVDDMGIHPDFYLDKTVPEDEWVDKVTEIMNYWK</sequence>
<dbReference type="SUPFAM" id="SSF52096">
    <property type="entry name" value="ClpP/crotonase"/>
    <property type="match status" value="1"/>
</dbReference>
<dbReference type="RefSeq" id="WP_072934072.1">
    <property type="nucleotide sequence ID" value="NZ_BMFL01000027.1"/>
</dbReference>
<reference evidence="6" key="4">
    <citation type="journal article" date="2019" name="Int. J. Syst. Evol. Microbiol.">
        <title>The Global Catalogue of Microorganisms (GCM) 10K type strain sequencing project: providing services to taxonomists for standard genome sequencing and annotation.</title>
        <authorList>
            <consortium name="The Broad Institute Genomics Platform"/>
            <consortium name="The Broad Institute Genome Sequencing Center for Infectious Disease"/>
            <person name="Wu L."/>
            <person name="Ma J."/>
        </authorList>
    </citation>
    <scope>NUCLEOTIDE SEQUENCE [LARGE SCALE GENOMIC DNA]</scope>
    <source>
        <strain evidence="6">CGMCC 1.12707</strain>
    </source>
</reference>
<dbReference type="GO" id="GO:0006508">
    <property type="term" value="P:proteolysis"/>
    <property type="evidence" value="ECO:0007669"/>
    <property type="project" value="InterPro"/>
</dbReference>
<dbReference type="EMBL" id="BMFL01000027">
    <property type="protein sequence ID" value="GGF10568.1"/>
    <property type="molecule type" value="Genomic_DNA"/>
</dbReference>
<evidence type="ECO:0000256" key="1">
    <source>
        <dbReference type="SAM" id="SignalP"/>
    </source>
</evidence>
<dbReference type="STRING" id="1434701.SAMN05443634_11631"/>
<dbReference type="Proteomes" id="UP000650994">
    <property type="component" value="Unassembled WGS sequence"/>
</dbReference>
<gene>
    <name evidence="3" type="ORF">GCM10010984_29590</name>
    <name evidence="4" type="ORF">SAMN05443634_11631</name>
</gene>